<evidence type="ECO:0000256" key="1">
    <source>
        <dbReference type="SAM" id="MobiDB-lite"/>
    </source>
</evidence>
<name>A0A915JF28_ROMCU</name>
<evidence type="ECO:0000313" key="2">
    <source>
        <dbReference type="Proteomes" id="UP000887565"/>
    </source>
</evidence>
<feature type="region of interest" description="Disordered" evidence="1">
    <location>
        <begin position="50"/>
        <end position="78"/>
    </location>
</feature>
<keyword evidence="2" id="KW-1185">Reference proteome</keyword>
<dbReference type="AlphaFoldDB" id="A0A915JF28"/>
<accession>A0A915JF28</accession>
<feature type="compositionally biased region" description="Basic and acidic residues" evidence="1">
    <location>
        <begin position="52"/>
        <end position="68"/>
    </location>
</feature>
<dbReference type="Proteomes" id="UP000887565">
    <property type="component" value="Unplaced"/>
</dbReference>
<evidence type="ECO:0000313" key="3">
    <source>
        <dbReference type="WBParaSite" id="nRc.2.0.1.t25130-RA"/>
    </source>
</evidence>
<reference evidence="3" key="1">
    <citation type="submission" date="2022-11" db="UniProtKB">
        <authorList>
            <consortium name="WormBaseParasite"/>
        </authorList>
    </citation>
    <scope>IDENTIFICATION</scope>
</reference>
<organism evidence="2 3">
    <name type="scientific">Romanomermis culicivorax</name>
    <name type="common">Nematode worm</name>
    <dbReference type="NCBI Taxonomy" id="13658"/>
    <lineage>
        <taxon>Eukaryota</taxon>
        <taxon>Metazoa</taxon>
        <taxon>Ecdysozoa</taxon>
        <taxon>Nematoda</taxon>
        <taxon>Enoplea</taxon>
        <taxon>Dorylaimia</taxon>
        <taxon>Mermithida</taxon>
        <taxon>Mermithoidea</taxon>
        <taxon>Mermithidae</taxon>
        <taxon>Romanomermis</taxon>
    </lineage>
</organism>
<dbReference type="WBParaSite" id="nRc.2.0.1.t25130-RA">
    <property type="protein sequence ID" value="nRc.2.0.1.t25130-RA"/>
    <property type="gene ID" value="nRc.2.0.1.g25130"/>
</dbReference>
<sequence>MGLGYLTPCYTSKASAGRRRPSLVANFCCYTSSGVGLSIGRLSFMNDLQEQGTRRTSEPEMENRRDLEWNPVDGMHAERQRDVSTLKNLFEHRRHRSAKK</sequence>
<protein>
    <submittedName>
        <fullName evidence="3">Uncharacterized protein</fullName>
    </submittedName>
</protein>
<proteinExistence type="predicted"/>